<evidence type="ECO:0000313" key="3">
    <source>
        <dbReference type="Proteomes" id="UP001499951"/>
    </source>
</evidence>
<accession>A0ABN1F8W5</accession>
<evidence type="ECO:0000256" key="1">
    <source>
        <dbReference type="SAM" id="Phobius"/>
    </source>
</evidence>
<keyword evidence="1" id="KW-0472">Membrane</keyword>
<proteinExistence type="predicted"/>
<reference evidence="2 3" key="1">
    <citation type="journal article" date="2019" name="Int. J. Syst. Evol. Microbiol.">
        <title>The Global Catalogue of Microorganisms (GCM) 10K type strain sequencing project: providing services to taxonomists for standard genome sequencing and annotation.</title>
        <authorList>
            <consortium name="The Broad Institute Genomics Platform"/>
            <consortium name="The Broad Institute Genome Sequencing Center for Infectious Disease"/>
            <person name="Wu L."/>
            <person name="Ma J."/>
        </authorList>
    </citation>
    <scope>NUCLEOTIDE SEQUENCE [LARGE SCALE GENOMIC DNA]</scope>
    <source>
        <strain evidence="2 3">JCM 15089</strain>
    </source>
</reference>
<dbReference type="Proteomes" id="UP001499951">
    <property type="component" value="Unassembled WGS sequence"/>
</dbReference>
<sequence>MSSQIRWLRISYWTGAIIDALACIPLVNSEVWAMLNHVPNFHASVEFRYAQGFAAVFMAGWTALLVWADRNPLDRRGILVITTFPVVVGLNGMRYLLYAGGLVAEPFTAFGIVLPVTLSVLFLFSYFNSLRGETRTA</sequence>
<organism evidence="2 3">
    <name type="scientific">Rhizomicrobium electricum</name>
    <dbReference type="NCBI Taxonomy" id="480070"/>
    <lineage>
        <taxon>Bacteria</taxon>
        <taxon>Pseudomonadati</taxon>
        <taxon>Pseudomonadota</taxon>
        <taxon>Alphaproteobacteria</taxon>
        <taxon>Micropepsales</taxon>
        <taxon>Micropepsaceae</taxon>
        <taxon>Rhizomicrobium</taxon>
    </lineage>
</organism>
<name>A0ABN1F8W5_9PROT</name>
<evidence type="ECO:0000313" key="2">
    <source>
        <dbReference type="EMBL" id="GAA0585318.1"/>
    </source>
</evidence>
<comment type="caution">
    <text evidence="2">The sequence shown here is derived from an EMBL/GenBank/DDBJ whole genome shotgun (WGS) entry which is preliminary data.</text>
</comment>
<keyword evidence="1" id="KW-0812">Transmembrane</keyword>
<dbReference type="RefSeq" id="WP_166929288.1">
    <property type="nucleotide sequence ID" value="NZ_BAAADD010000011.1"/>
</dbReference>
<feature type="transmembrane region" description="Helical" evidence="1">
    <location>
        <begin position="109"/>
        <end position="127"/>
    </location>
</feature>
<keyword evidence="3" id="KW-1185">Reference proteome</keyword>
<gene>
    <name evidence="2" type="ORF">GCM10008942_37790</name>
</gene>
<keyword evidence="1" id="KW-1133">Transmembrane helix</keyword>
<feature type="transmembrane region" description="Helical" evidence="1">
    <location>
        <begin position="12"/>
        <end position="35"/>
    </location>
</feature>
<dbReference type="EMBL" id="BAAADD010000011">
    <property type="protein sequence ID" value="GAA0585318.1"/>
    <property type="molecule type" value="Genomic_DNA"/>
</dbReference>
<feature type="transmembrane region" description="Helical" evidence="1">
    <location>
        <begin position="78"/>
        <end position="97"/>
    </location>
</feature>
<feature type="transmembrane region" description="Helical" evidence="1">
    <location>
        <begin position="47"/>
        <end position="66"/>
    </location>
</feature>
<protein>
    <submittedName>
        <fullName evidence="2">Uncharacterized protein</fullName>
    </submittedName>
</protein>